<evidence type="ECO:0000256" key="2">
    <source>
        <dbReference type="SAM" id="MobiDB-lite"/>
    </source>
</evidence>
<dbReference type="RefSeq" id="WP_185675918.1">
    <property type="nucleotide sequence ID" value="NZ_JACHVB010000035.1"/>
</dbReference>
<feature type="compositionally biased region" description="Basic and acidic residues" evidence="2">
    <location>
        <begin position="367"/>
        <end position="378"/>
    </location>
</feature>
<name>A0A842HEU8_9BACT</name>
<feature type="region of interest" description="Disordered" evidence="2">
    <location>
        <begin position="150"/>
        <end position="175"/>
    </location>
</feature>
<sequence length="394" mass="43441">MSDAANKPTDSQNVQEPERPEAGGDTTSALETLQEYGVDVSDDAVQDALLGDKSVEDIIAEFGKTPPETPKEEAVVEGDDEPPAKEEAAGDEEEETPVGDDNPEGEPQKEDKGQHRSARVRIASDEDLNIVLAAKELGISITEYFELQRAKQQPASGNGQPQQQAQAEPVKDTKVEGWNQEMATLDEEMAELEKQIDQANEDLETATAMKLSKQFTQKMLEKGRIELRIEAYEAGKQNSFEREAADSRNRMIGKYPELGKTGRESLAFQGFISTHRADDPVFMRPNWIEVLADKFAEQYGTPATSPAKDEGRKASADAPKPQRQPQGKQQLSKAKLLDSQRGTKPPEVQLPKSEAEQEALIDQALEEIDRLPPGERTRATARLFGGKKQVMGTR</sequence>
<keyword evidence="1" id="KW-0175">Coiled coil</keyword>
<dbReference type="AlphaFoldDB" id="A0A842HEU8"/>
<feature type="region of interest" description="Disordered" evidence="2">
    <location>
        <begin position="59"/>
        <end position="122"/>
    </location>
</feature>
<dbReference type="EMBL" id="JACHVB010000035">
    <property type="protein sequence ID" value="MBC2594952.1"/>
    <property type="molecule type" value="Genomic_DNA"/>
</dbReference>
<protein>
    <submittedName>
        <fullName evidence="3">Uncharacterized protein</fullName>
    </submittedName>
</protein>
<feature type="compositionally biased region" description="Acidic residues" evidence="2">
    <location>
        <begin position="89"/>
        <end position="104"/>
    </location>
</feature>
<feature type="coiled-coil region" evidence="1">
    <location>
        <begin position="175"/>
        <end position="209"/>
    </location>
</feature>
<feature type="region of interest" description="Disordered" evidence="2">
    <location>
        <begin position="1"/>
        <end position="39"/>
    </location>
</feature>
<feature type="compositionally biased region" description="Low complexity" evidence="2">
    <location>
        <begin position="319"/>
        <end position="333"/>
    </location>
</feature>
<evidence type="ECO:0000256" key="1">
    <source>
        <dbReference type="SAM" id="Coils"/>
    </source>
</evidence>
<proteinExistence type="predicted"/>
<keyword evidence="4" id="KW-1185">Reference proteome</keyword>
<feature type="region of interest" description="Disordered" evidence="2">
    <location>
        <begin position="300"/>
        <end position="394"/>
    </location>
</feature>
<gene>
    <name evidence="3" type="ORF">H5P28_11855</name>
</gene>
<comment type="caution">
    <text evidence="3">The sequence shown here is derived from an EMBL/GenBank/DDBJ whole genome shotgun (WGS) entry which is preliminary data.</text>
</comment>
<dbReference type="Proteomes" id="UP000546464">
    <property type="component" value="Unassembled WGS sequence"/>
</dbReference>
<accession>A0A842HEU8</accession>
<feature type="compositionally biased region" description="Polar residues" evidence="2">
    <location>
        <begin position="150"/>
        <end position="166"/>
    </location>
</feature>
<reference evidence="3 4" key="1">
    <citation type="submission" date="2020-07" db="EMBL/GenBank/DDBJ databases">
        <authorList>
            <person name="Feng X."/>
        </authorList>
    </citation>
    <scope>NUCLEOTIDE SEQUENCE [LARGE SCALE GENOMIC DNA]</scope>
    <source>
        <strain evidence="3 4">JCM31066</strain>
    </source>
</reference>
<evidence type="ECO:0000313" key="3">
    <source>
        <dbReference type="EMBL" id="MBC2594952.1"/>
    </source>
</evidence>
<evidence type="ECO:0000313" key="4">
    <source>
        <dbReference type="Proteomes" id="UP000546464"/>
    </source>
</evidence>
<organism evidence="3 4">
    <name type="scientific">Ruficoccus amylovorans</name>
    <dbReference type="NCBI Taxonomy" id="1804625"/>
    <lineage>
        <taxon>Bacteria</taxon>
        <taxon>Pseudomonadati</taxon>
        <taxon>Verrucomicrobiota</taxon>
        <taxon>Opitutia</taxon>
        <taxon>Puniceicoccales</taxon>
        <taxon>Cerasicoccaceae</taxon>
        <taxon>Ruficoccus</taxon>
    </lineage>
</organism>